<dbReference type="OrthoDB" id="7165680at2"/>
<evidence type="ECO:0000313" key="2">
    <source>
        <dbReference type="Proteomes" id="UP000324738"/>
    </source>
</evidence>
<evidence type="ECO:0008006" key="3">
    <source>
        <dbReference type="Google" id="ProtNLM"/>
    </source>
</evidence>
<evidence type="ECO:0000313" key="1">
    <source>
        <dbReference type="EMBL" id="KAA0972577.1"/>
    </source>
</evidence>
<dbReference type="EMBL" id="VTWH01000001">
    <property type="protein sequence ID" value="KAA0972577.1"/>
    <property type="molecule type" value="Genomic_DNA"/>
</dbReference>
<dbReference type="RefSeq" id="WP_149298417.1">
    <property type="nucleotide sequence ID" value="NZ_VTWH01000001.1"/>
</dbReference>
<dbReference type="AlphaFoldDB" id="A0A5B0E0I8"/>
<name>A0A5B0E0I8_9HYPH</name>
<protein>
    <recommendedName>
        <fullName evidence="3">Cell division protein FtsL</fullName>
    </recommendedName>
</protein>
<comment type="caution">
    <text evidence="1">The sequence shown here is derived from an EMBL/GenBank/DDBJ whole genome shotgun (WGS) entry which is preliminary data.</text>
</comment>
<keyword evidence="2" id="KW-1185">Reference proteome</keyword>
<proteinExistence type="predicted"/>
<accession>A0A5B0E0I8</accession>
<reference evidence="1 2" key="1">
    <citation type="submission" date="2019-08" db="EMBL/GenBank/DDBJ databases">
        <title>Aureimonas fodiniaquatilis sp. nov., isolated from a coal mine wastewater.</title>
        <authorList>
            <person name="Kim W."/>
        </authorList>
    </citation>
    <scope>NUCLEOTIDE SEQUENCE [LARGE SCALE GENOMIC DNA]</scope>
    <source>
        <strain evidence="1 2">CAU 1482</strain>
    </source>
</reference>
<gene>
    <name evidence="1" type="ORF">FPY71_05725</name>
</gene>
<sequence>MLRPLDIVLVAVMLGAATWTFSIKHEAEAVEEALRDVDRRIGLERDTISLLEADWSLLNQPYRLQRLANAFSSDLSLVPITPEQIVGPEELPSEPVPVMPEANDRNAGLIARNGSVVQ</sequence>
<organism evidence="1 2">
    <name type="scientific">Aureimonas fodinaquatilis</name>
    <dbReference type="NCBI Taxonomy" id="2565783"/>
    <lineage>
        <taxon>Bacteria</taxon>
        <taxon>Pseudomonadati</taxon>
        <taxon>Pseudomonadota</taxon>
        <taxon>Alphaproteobacteria</taxon>
        <taxon>Hyphomicrobiales</taxon>
        <taxon>Aurantimonadaceae</taxon>
        <taxon>Aureimonas</taxon>
    </lineage>
</organism>
<dbReference type="Proteomes" id="UP000324738">
    <property type="component" value="Unassembled WGS sequence"/>
</dbReference>